<gene>
    <name evidence="2" type="ORF">DFR68_104122</name>
</gene>
<reference evidence="2 3" key="1">
    <citation type="submission" date="2018-07" db="EMBL/GenBank/DDBJ databases">
        <title>Genomic Encyclopedia of Type Strains, Phase IV (KMG-IV): sequencing the most valuable type-strain genomes for metagenomic binning, comparative biology and taxonomic classification.</title>
        <authorList>
            <person name="Goeker M."/>
        </authorList>
    </citation>
    <scope>NUCLEOTIDE SEQUENCE [LARGE SCALE GENOMIC DNA]</scope>
    <source>
        <strain evidence="2 3">DSM 44952</strain>
    </source>
</reference>
<feature type="transmembrane region" description="Helical" evidence="1">
    <location>
        <begin position="55"/>
        <end position="75"/>
    </location>
</feature>
<dbReference type="EMBL" id="QQAZ01000004">
    <property type="protein sequence ID" value="RDI51639.1"/>
    <property type="molecule type" value="Genomic_DNA"/>
</dbReference>
<evidence type="ECO:0000313" key="2">
    <source>
        <dbReference type="EMBL" id="RDI51639.1"/>
    </source>
</evidence>
<dbReference type="Pfam" id="PF08592">
    <property type="entry name" value="Anthrone_oxy"/>
    <property type="match status" value="1"/>
</dbReference>
<name>A0A370H7E7_9NOCA</name>
<sequence>MGWAVYTVSIALSLLTSGLFAGVSLGIAANRSLARLSPPAYVEYWQAVNRDYGRLMPAVFAVGLGSTSMVLILGLNRPPLAVAGGVIALAALLVTIALTLTVLVPLNIQADRWAGPEFPEGWAGARDKWRHYHAIRTGVALAGFAGAALVPLSQLA</sequence>
<feature type="transmembrane region" description="Helical" evidence="1">
    <location>
        <begin position="6"/>
        <end position="29"/>
    </location>
</feature>
<proteinExistence type="predicted"/>
<dbReference type="InterPro" id="IPR013901">
    <property type="entry name" value="Anthrone_oxy"/>
</dbReference>
<keyword evidence="1" id="KW-1133">Transmembrane helix</keyword>
<dbReference type="AlphaFoldDB" id="A0A370H7E7"/>
<dbReference type="STRING" id="1210089.GCA_001613165_01158"/>
<dbReference type="OrthoDB" id="3395380at2"/>
<feature type="transmembrane region" description="Helical" evidence="1">
    <location>
        <begin position="134"/>
        <end position="153"/>
    </location>
</feature>
<organism evidence="2 3">
    <name type="scientific">Nocardia mexicana</name>
    <dbReference type="NCBI Taxonomy" id="279262"/>
    <lineage>
        <taxon>Bacteria</taxon>
        <taxon>Bacillati</taxon>
        <taxon>Actinomycetota</taxon>
        <taxon>Actinomycetes</taxon>
        <taxon>Mycobacteriales</taxon>
        <taxon>Nocardiaceae</taxon>
        <taxon>Nocardia</taxon>
    </lineage>
</organism>
<protein>
    <submittedName>
        <fullName evidence="2">Uncharacterized protein DUF1772</fullName>
    </submittedName>
</protein>
<keyword evidence="1" id="KW-0472">Membrane</keyword>
<accession>A0A370H7E7</accession>
<dbReference type="Proteomes" id="UP000255355">
    <property type="component" value="Unassembled WGS sequence"/>
</dbReference>
<keyword evidence="1" id="KW-0812">Transmembrane</keyword>
<comment type="caution">
    <text evidence="2">The sequence shown here is derived from an EMBL/GenBank/DDBJ whole genome shotgun (WGS) entry which is preliminary data.</text>
</comment>
<keyword evidence="3" id="KW-1185">Reference proteome</keyword>
<evidence type="ECO:0000256" key="1">
    <source>
        <dbReference type="SAM" id="Phobius"/>
    </source>
</evidence>
<feature type="transmembrane region" description="Helical" evidence="1">
    <location>
        <begin position="81"/>
        <end position="104"/>
    </location>
</feature>
<evidence type="ECO:0000313" key="3">
    <source>
        <dbReference type="Proteomes" id="UP000255355"/>
    </source>
</evidence>